<dbReference type="SMART" id="SM00336">
    <property type="entry name" value="BBOX"/>
    <property type="match status" value="2"/>
</dbReference>
<feature type="domain" description="B box-type" evidence="11">
    <location>
        <begin position="163"/>
        <end position="203"/>
    </location>
</feature>
<evidence type="ECO:0000256" key="2">
    <source>
        <dbReference type="ARBA" id="ARBA00008518"/>
    </source>
</evidence>
<feature type="repeat" description="NHL" evidence="9">
    <location>
        <begin position="573"/>
        <end position="616"/>
    </location>
</feature>
<dbReference type="Pfam" id="PF00643">
    <property type="entry name" value="zf-B_box"/>
    <property type="match status" value="1"/>
</dbReference>
<dbReference type="GO" id="GO:0061630">
    <property type="term" value="F:ubiquitin protein ligase activity"/>
    <property type="evidence" value="ECO:0007669"/>
    <property type="project" value="UniProtKB-EC"/>
</dbReference>
<evidence type="ECO:0000256" key="7">
    <source>
        <dbReference type="ARBA" id="ARBA00022833"/>
    </source>
</evidence>
<protein>
    <recommendedName>
        <fullName evidence="3">RING-type E3 ubiquitin transferase</fullName>
        <ecNumber evidence="3">2.3.2.27</ecNumber>
    </recommendedName>
</protein>
<dbReference type="Gene3D" id="3.30.40.10">
    <property type="entry name" value="Zinc/RING finger domain, C3HC4 (zinc finger)"/>
    <property type="match status" value="1"/>
</dbReference>
<evidence type="ECO:0000259" key="10">
    <source>
        <dbReference type="PROSITE" id="PS50089"/>
    </source>
</evidence>
<evidence type="ECO:0000313" key="13">
    <source>
        <dbReference type="RefSeq" id="XP_019641593.1"/>
    </source>
</evidence>
<dbReference type="InterPro" id="IPR017907">
    <property type="entry name" value="Znf_RING_CS"/>
</dbReference>
<dbReference type="InterPro" id="IPR000315">
    <property type="entry name" value="Znf_B-box"/>
</dbReference>
<evidence type="ECO:0000256" key="5">
    <source>
        <dbReference type="ARBA" id="ARBA00022737"/>
    </source>
</evidence>
<proteinExistence type="inferred from homology"/>
<dbReference type="KEGG" id="bbel:109483070"/>
<keyword evidence="7" id="KW-0862">Zinc</keyword>
<dbReference type="PANTHER" id="PTHR25462">
    <property type="entry name" value="BONUS, ISOFORM C-RELATED"/>
    <property type="match status" value="1"/>
</dbReference>
<dbReference type="InterPro" id="IPR001258">
    <property type="entry name" value="NHL_repeat"/>
</dbReference>
<feature type="domain" description="RING-type" evidence="10">
    <location>
        <begin position="20"/>
        <end position="61"/>
    </location>
</feature>
<evidence type="ECO:0000256" key="3">
    <source>
        <dbReference type="ARBA" id="ARBA00012483"/>
    </source>
</evidence>
<dbReference type="InterPro" id="IPR001841">
    <property type="entry name" value="Znf_RING"/>
</dbReference>
<dbReference type="AlphaFoldDB" id="A0A6P4ZXI0"/>
<name>A0A6P4ZXI0_BRABE</name>
<dbReference type="InterPro" id="IPR047153">
    <property type="entry name" value="TRIM45/56/19-like"/>
</dbReference>
<dbReference type="InterPro" id="IPR018957">
    <property type="entry name" value="Znf_C3HC4_RING-type"/>
</dbReference>
<dbReference type="Gene3D" id="2.120.10.30">
    <property type="entry name" value="TolB, C-terminal domain"/>
    <property type="match status" value="2"/>
</dbReference>
<evidence type="ECO:0000313" key="12">
    <source>
        <dbReference type="Proteomes" id="UP000515135"/>
    </source>
</evidence>
<keyword evidence="6 8" id="KW-0863">Zinc-finger</keyword>
<accession>A0A6P4ZXI0</accession>
<dbReference type="GO" id="GO:0006513">
    <property type="term" value="P:protein monoubiquitination"/>
    <property type="evidence" value="ECO:0007669"/>
    <property type="project" value="TreeGrafter"/>
</dbReference>
<dbReference type="PANTHER" id="PTHR25462:SF229">
    <property type="entry name" value="TRANSCRIPTION INTERMEDIARY FACTOR 1-BETA"/>
    <property type="match status" value="1"/>
</dbReference>
<keyword evidence="4" id="KW-0479">Metal-binding</keyword>
<comment type="similarity">
    <text evidence="2">Belongs to the TRIM/RBCC family.</text>
</comment>
<dbReference type="SMART" id="SM00184">
    <property type="entry name" value="RING"/>
    <property type="match status" value="1"/>
</dbReference>
<dbReference type="SUPFAM" id="SSF57845">
    <property type="entry name" value="B-box zinc-binding domain"/>
    <property type="match status" value="1"/>
</dbReference>
<dbReference type="EC" id="2.3.2.27" evidence="3"/>
<dbReference type="Gene3D" id="3.30.160.60">
    <property type="entry name" value="Classic Zinc Finger"/>
    <property type="match status" value="1"/>
</dbReference>
<dbReference type="InterPro" id="IPR011042">
    <property type="entry name" value="6-blade_b-propeller_TolB-like"/>
</dbReference>
<dbReference type="PROSITE" id="PS00518">
    <property type="entry name" value="ZF_RING_1"/>
    <property type="match status" value="1"/>
</dbReference>
<dbReference type="Pfam" id="PF00097">
    <property type="entry name" value="zf-C3HC4"/>
    <property type="match status" value="1"/>
</dbReference>
<comment type="catalytic activity">
    <reaction evidence="1">
        <text>S-ubiquitinyl-[E2 ubiquitin-conjugating enzyme]-L-cysteine + [acceptor protein]-L-lysine = [E2 ubiquitin-conjugating enzyme]-L-cysteine + N(6)-ubiquitinyl-[acceptor protein]-L-lysine.</text>
        <dbReference type="EC" id="2.3.2.27"/>
    </reaction>
</comment>
<evidence type="ECO:0000259" key="11">
    <source>
        <dbReference type="PROSITE" id="PS50119"/>
    </source>
</evidence>
<dbReference type="PROSITE" id="PS50089">
    <property type="entry name" value="ZF_RING_2"/>
    <property type="match status" value="1"/>
</dbReference>
<evidence type="ECO:0000256" key="4">
    <source>
        <dbReference type="ARBA" id="ARBA00022723"/>
    </source>
</evidence>
<organism evidence="12 13">
    <name type="scientific">Branchiostoma belcheri</name>
    <name type="common">Amphioxus</name>
    <dbReference type="NCBI Taxonomy" id="7741"/>
    <lineage>
        <taxon>Eukaryota</taxon>
        <taxon>Metazoa</taxon>
        <taxon>Chordata</taxon>
        <taxon>Cephalochordata</taxon>
        <taxon>Leptocardii</taxon>
        <taxon>Amphioxiformes</taxon>
        <taxon>Branchiostomatidae</taxon>
        <taxon>Branchiostoma</taxon>
    </lineage>
</organism>
<dbReference type="SUPFAM" id="SSF101898">
    <property type="entry name" value="NHL repeat"/>
    <property type="match status" value="1"/>
</dbReference>
<dbReference type="GO" id="GO:0008270">
    <property type="term" value="F:zinc ion binding"/>
    <property type="evidence" value="ECO:0007669"/>
    <property type="project" value="UniProtKB-KW"/>
</dbReference>
<dbReference type="Pfam" id="PF01436">
    <property type="entry name" value="NHL"/>
    <property type="match status" value="1"/>
</dbReference>
<feature type="domain" description="B box-type" evidence="11">
    <location>
        <begin position="101"/>
        <end position="148"/>
    </location>
</feature>
<evidence type="ECO:0000256" key="8">
    <source>
        <dbReference type="PROSITE-ProRule" id="PRU00024"/>
    </source>
</evidence>
<evidence type="ECO:0000256" key="1">
    <source>
        <dbReference type="ARBA" id="ARBA00000900"/>
    </source>
</evidence>
<keyword evidence="12" id="KW-1185">Reference proteome</keyword>
<dbReference type="PROSITE" id="PS50119">
    <property type="entry name" value="ZF_BBOX"/>
    <property type="match status" value="2"/>
</dbReference>
<reference evidence="13" key="1">
    <citation type="submission" date="2025-08" db="UniProtKB">
        <authorList>
            <consortium name="RefSeq"/>
        </authorList>
    </citation>
    <scope>IDENTIFICATION</scope>
    <source>
        <tissue evidence="13">Gonad</tissue>
    </source>
</reference>
<sequence>MACGSVTDLDKKMGTEFLECQICLDDLKQPKMLPCLHTFCLPCLERVLEAEPDGKLSCPTCCQDVPLPKDGTRVFKNNFPEEKLQEAAQKPLKSVSFSTQEPETSCTACDTGSKSTYFCIDCTDYLCQVCTDAHDRMKIFQSHRVVTVRDLTSSKVADDLRTRETSKCPDHNEVNKFYCSTCLSVVCLHCVVVQHKDHDYLEIQEVAEKERAKLDEKLIAVQRQIEQREQWLEQAKPLQHAWQSQLQRCTDDINVQAERMVQAVAKVREEKIAQLQATSASREKQLSDAIDATEMELVASKSYVSFADKMLEYGSPSELLLATRELTDWLEEGPDEKSAIEQSKGLTRLRFDSPTNDLDEAVATLFGAIKQIRISLQPPCTTQVKPNKADSRKHRKARLTKATGTKGVNDLEFRCPLSLTTSIDDDIIVVDRDNERLQVLKKSGAFVGTVELTFQPQSVAALTNGELLVTGDKHNIQVVDKHGRPSRVIKVGGAIEKEEPTNGITVDRQGRIIVTIAYEIFALNLEGDITFKFGDKDSLGYVLWVTSNGSNQIVVSDELSHNVKVFDSSGRHLFSCVSQGEGNGQLCHPVSVITDSEDNIVVADNKNNRVCVFGKDGAFLRQVLTAEDHGITEPLGLTLTQEGLLVVSDRSYDNECIKIFRLS</sequence>
<evidence type="ECO:0000256" key="6">
    <source>
        <dbReference type="ARBA" id="ARBA00022771"/>
    </source>
</evidence>
<gene>
    <name evidence="13" type="primary">LOC109483070</name>
</gene>
<evidence type="ECO:0000256" key="9">
    <source>
        <dbReference type="PROSITE-ProRule" id="PRU00504"/>
    </source>
</evidence>
<dbReference type="OrthoDB" id="6270329at2759"/>
<dbReference type="GeneID" id="109483070"/>
<dbReference type="RefSeq" id="XP_019641593.1">
    <property type="nucleotide sequence ID" value="XM_019786034.1"/>
</dbReference>
<keyword evidence="5" id="KW-0677">Repeat</keyword>
<dbReference type="InterPro" id="IPR013083">
    <property type="entry name" value="Znf_RING/FYVE/PHD"/>
</dbReference>
<dbReference type="SUPFAM" id="SSF57850">
    <property type="entry name" value="RING/U-box"/>
    <property type="match status" value="1"/>
</dbReference>
<dbReference type="PROSITE" id="PS51125">
    <property type="entry name" value="NHL"/>
    <property type="match status" value="2"/>
</dbReference>
<feature type="repeat" description="NHL" evidence="9">
    <location>
        <begin position="404"/>
        <end position="443"/>
    </location>
</feature>
<dbReference type="Proteomes" id="UP000515135">
    <property type="component" value="Unplaced"/>
</dbReference>